<name>A0ABN2MQA1_9PSEU</name>
<dbReference type="RefSeq" id="WP_344413126.1">
    <property type="nucleotide sequence ID" value="NZ_BAAAQK010000003.1"/>
</dbReference>
<reference evidence="1 2" key="1">
    <citation type="journal article" date="2019" name="Int. J. Syst. Evol. Microbiol.">
        <title>The Global Catalogue of Microorganisms (GCM) 10K type strain sequencing project: providing services to taxonomists for standard genome sequencing and annotation.</title>
        <authorList>
            <consortium name="The Broad Institute Genomics Platform"/>
            <consortium name="The Broad Institute Genome Sequencing Center for Infectious Disease"/>
            <person name="Wu L."/>
            <person name="Ma J."/>
        </authorList>
    </citation>
    <scope>NUCLEOTIDE SEQUENCE [LARGE SCALE GENOMIC DNA]</scope>
    <source>
        <strain evidence="1 2">JCM 16009</strain>
    </source>
</reference>
<proteinExistence type="predicted"/>
<organism evidence="1 2">
    <name type="scientific">Pseudonocardia ailaonensis</name>
    <dbReference type="NCBI Taxonomy" id="367279"/>
    <lineage>
        <taxon>Bacteria</taxon>
        <taxon>Bacillati</taxon>
        <taxon>Actinomycetota</taxon>
        <taxon>Actinomycetes</taxon>
        <taxon>Pseudonocardiales</taxon>
        <taxon>Pseudonocardiaceae</taxon>
        <taxon>Pseudonocardia</taxon>
    </lineage>
</organism>
<keyword evidence="2" id="KW-1185">Reference proteome</keyword>
<sequence length="124" mass="13166">MLGRNSYTRDELDVARAHVDALLTAVRATPEPALLAGTVLVLDRLFVHRVRAVSGKDTNPVTEVELLATSLLAGGTMVDQKAVKWVPASSVTGIAAGAPVVLDLATVENLAEAYLTEIEKRFVS</sequence>
<evidence type="ECO:0000313" key="1">
    <source>
        <dbReference type="EMBL" id="GAA1835019.1"/>
    </source>
</evidence>
<accession>A0ABN2MQA1</accession>
<comment type="caution">
    <text evidence="1">The sequence shown here is derived from an EMBL/GenBank/DDBJ whole genome shotgun (WGS) entry which is preliminary data.</text>
</comment>
<dbReference type="Proteomes" id="UP001500449">
    <property type="component" value="Unassembled WGS sequence"/>
</dbReference>
<evidence type="ECO:0000313" key="2">
    <source>
        <dbReference type="Proteomes" id="UP001500449"/>
    </source>
</evidence>
<protein>
    <submittedName>
        <fullName evidence="1">Uncharacterized protein</fullName>
    </submittedName>
</protein>
<gene>
    <name evidence="1" type="ORF">GCM10009836_11700</name>
</gene>
<dbReference type="EMBL" id="BAAAQK010000003">
    <property type="protein sequence ID" value="GAA1835019.1"/>
    <property type="molecule type" value="Genomic_DNA"/>
</dbReference>